<organism evidence="1">
    <name type="scientific">marine metagenome</name>
    <dbReference type="NCBI Taxonomy" id="408172"/>
    <lineage>
        <taxon>unclassified sequences</taxon>
        <taxon>metagenomes</taxon>
        <taxon>ecological metagenomes</taxon>
    </lineage>
</organism>
<sequence>MVQINGKDYVTVAERLEKLHNEHQDVMIETEILRFDEEIVLVKAVLTIHDKKFIGHAQEIIGSSQVNSTSALENAETSAVGRALAFAGLAVNGSIASADEIAKAAEVSVRINPGDENATANQLDKIKSLIDEPLVTEPEKVRLKKIVTDKDIDKKTASDLLSYFYGKSSMVNGSWNKVTQGVLSERRLSTNAV</sequence>
<evidence type="ECO:0000313" key="1">
    <source>
        <dbReference type="EMBL" id="SVC18203.1"/>
    </source>
</evidence>
<name>A0A382K3V2_9ZZZZ</name>
<proteinExistence type="predicted"/>
<protein>
    <submittedName>
        <fullName evidence="1">Uncharacterized protein</fullName>
    </submittedName>
</protein>
<reference evidence="1" key="1">
    <citation type="submission" date="2018-05" db="EMBL/GenBank/DDBJ databases">
        <authorList>
            <person name="Lanie J.A."/>
            <person name="Ng W.-L."/>
            <person name="Kazmierczak K.M."/>
            <person name="Andrzejewski T.M."/>
            <person name="Davidsen T.M."/>
            <person name="Wayne K.J."/>
            <person name="Tettelin H."/>
            <person name="Glass J.I."/>
            <person name="Rusch D."/>
            <person name="Podicherti R."/>
            <person name="Tsui H.-C.T."/>
            <person name="Winkler M.E."/>
        </authorList>
    </citation>
    <scope>NUCLEOTIDE SEQUENCE</scope>
</reference>
<dbReference type="EMBL" id="UINC01077771">
    <property type="protein sequence ID" value="SVC18203.1"/>
    <property type="molecule type" value="Genomic_DNA"/>
</dbReference>
<gene>
    <name evidence="1" type="ORF">METZ01_LOCUS271057</name>
</gene>
<dbReference type="AlphaFoldDB" id="A0A382K3V2"/>
<accession>A0A382K3V2</accession>